<accession>A0ABR3DU89</accession>
<organism evidence="2 3">
    <name type="scientific">Neurospora intermedia</name>
    <dbReference type="NCBI Taxonomy" id="5142"/>
    <lineage>
        <taxon>Eukaryota</taxon>
        <taxon>Fungi</taxon>
        <taxon>Dikarya</taxon>
        <taxon>Ascomycota</taxon>
        <taxon>Pezizomycotina</taxon>
        <taxon>Sordariomycetes</taxon>
        <taxon>Sordariomycetidae</taxon>
        <taxon>Sordariales</taxon>
        <taxon>Sordariaceae</taxon>
        <taxon>Neurospora</taxon>
    </lineage>
</organism>
<protein>
    <recommendedName>
        <fullName evidence="4">Glycoside hydrolase subgroup catalytic core protein</fullName>
    </recommendedName>
</protein>
<name>A0ABR3DU89_NEUIN</name>
<sequence>MWSVAWLLLGAITSVASQDTGNHPDWPRWCGKVYKPDYPSFDPGGQTLPPTPDPLAPLLHVQFKPRYSLYLESEKTGEFIVNAEISQFHGTHWGNNTSNNVDFSIKTAADDKVLVQDSIPVNSTGKLFTFNLTDLTPSLSPIQVTLTYSTKGPTVNTTLLYLPSKPSGSVTRIDNLNGGLHHLNAASNHTFKPILPYGFYASYDNFLALPNSSSVIQSYFDLGLTGMVPLTHYPESASAFAYMDNINLAYMFDLRENYTNQTWVKEQVTAASSSSSSSSSTTHNSSGGEALFAYWSVDEPDGWQAPFSAPLETYKTILSIDPYHPVALVLNCQNYYFSRYTAGADILMADIYPIGIRESSANLTNSKWGTPCNGTYGDCGCDNCAGSVMDVPKRFEDVNTYEKWLGVWPKTKMLNPQAFHGEGYWAREPSPEESWAMVLLAINRGVKGVLGWVWPASEELGKAHGRLARVVSSGGEDEDGVVVGLLVEGRGPEKVQVSTEEVKGVDAAGWVDKEEGKKMLVSVVNTGEEDIEGLVELEVPSGSRVGKVVWDESGGAGDGRWEVKEGKLTKNGLKGMGTALVILELSG</sequence>
<gene>
    <name evidence="2" type="ORF">QR685DRAFT_433880</name>
</gene>
<keyword evidence="1" id="KW-0732">Signal</keyword>
<keyword evidence="3" id="KW-1185">Reference proteome</keyword>
<proteinExistence type="predicted"/>
<evidence type="ECO:0000313" key="2">
    <source>
        <dbReference type="EMBL" id="KAL0476220.1"/>
    </source>
</evidence>
<dbReference type="EMBL" id="JAVLET010000001">
    <property type="protein sequence ID" value="KAL0476220.1"/>
    <property type="molecule type" value="Genomic_DNA"/>
</dbReference>
<comment type="caution">
    <text evidence="2">The sequence shown here is derived from an EMBL/GenBank/DDBJ whole genome shotgun (WGS) entry which is preliminary data.</text>
</comment>
<evidence type="ECO:0000313" key="3">
    <source>
        <dbReference type="Proteomes" id="UP001451303"/>
    </source>
</evidence>
<dbReference type="Proteomes" id="UP001451303">
    <property type="component" value="Unassembled WGS sequence"/>
</dbReference>
<feature type="chain" id="PRO_5045201665" description="Glycoside hydrolase subgroup catalytic core protein" evidence="1">
    <location>
        <begin position="18"/>
        <end position="587"/>
    </location>
</feature>
<evidence type="ECO:0008006" key="4">
    <source>
        <dbReference type="Google" id="ProtNLM"/>
    </source>
</evidence>
<feature type="signal peptide" evidence="1">
    <location>
        <begin position="1"/>
        <end position="17"/>
    </location>
</feature>
<evidence type="ECO:0000256" key="1">
    <source>
        <dbReference type="SAM" id="SignalP"/>
    </source>
</evidence>
<reference evidence="2 3" key="1">
    <citation type="submission" date="2023-09" db="EMBL/GenBank/DDBJ databases">
        <title>Multi-omics analysis of a traditional fermented food reveals byproduct-associated fungal strains for waste-to-food upcycling.</title>
        <authorList>
            <consortium name="Lawrence Berkeley National Laboratory"/>
            <person name="Rekdal V.M."/>
            <person name="Villalobos-Escobedo J.M."/>
            <person name="Rodriguez-Valeron N."/>
            <person name="Garcia M.O."/>
            <person name="Vasquez D.P."/>
            <person name="Damayanti I."/>
            <person name="Sorensen P.M."/>
            <person name="Baidoo E.E."/>
            <person name="De Carvalho A.C."/>
            <person name="Riley R."/>
            <person name="Lipzen A."/>
            <person name="He G."/>
            <person name="Yan M."/>
            <person name="Haridas S."/>
            <person name="Daum C."/>
            <person name="Yoshinaga Y."/>
            <person name="Ng V."/>
            <person name="Grigoriev I.V."/>
            <person name="Munk R."/>
            <person name="Nuraida L."/>
            <person name="Wijaya C.H."/>
            <person name="Morales P.-C."/>
            <person name="Keasling J.D."/>
        </authorList>
    </citation>
    <scope>NUCLEOTIDE SEQUENCE [LARGE SCALE GENOMIC DNA]</scope>
    <source>
        <strain evidence="2 3">FGSC 2613</strain>
    </source>
</reference>